<organism evidence="1 2">
    <name type="scientific">Caballeronia temeraria</name>
    <dbReference type="NCBI Taxonomy" id="1777137"/>
    <lineage>
        <taxon>Bacteria</taxon>
        <taxon>Pseudomonadati</taxon>
        <taxon>Pseudomonadota</taxon>
        <taxon>Betaproteobacteria</taxon>
        <taxon>Burkholderiales</taxon>
        <taxon>Burkholderiaceae</taxon>
        <taxon>Caballeronia</taxon>
    </lineage>
</organism>
<dbReference type="Proteomes" id="UP000054624">
    <property type="component" value="Unassembled WGS sequence"/>
</dbReference>
<evidence type="ECO:0000313" key="1">
    <source>
        <dbReference type="EMBL" id="SAK46398.1"/>
    </source>
</evidence>
<dbReference type="OrthoDB" id="9104316at2"/>
<keyword evidence="2" id="KW-1185">Reference proteome</keyword>
<protein>
    <submittedName>
        <fullName evidence="1">Uncharacterized protein</fullName>
    </submittedName>
</protein>
<name>A0A157ZLK9_9BURK</name>
<reference evidence="2" key="1">
    <citation type="submission" date="2016-01" db="EMBL/GenBank/DDBJ databases">
        <authorList>
            <person name="Peeters Charlotte."/>
        </authorList>
    </citation>
    <scope>NUCLEOTIDE SEQUENCE [LARGE SCALE GENOMIC DNA]</scope>
</reference>
<dbReference type="RefSeq" id="WP_157696042.1">
    <property type="nucleotide sequence ID" value="NZ_FCOI02000002.1"/>
</dbReference>
<dbReference type="STRING" id="1777137.AWB76_00904"/>
<gene>
    <name evidence="1" type="ORF">AWB76_00904</name>
</gene>
<dbReference type="EMBL" id="FCOI02000002">
    <property type="protein sequence ID" value="SAK46398.1"/>
    <property type="molecule type" value="Genomic_DNA"/>
</dbReference>
<dbReference type="AlphaFoldDB" id="A0A157ZLK9"/>
<proteinExistence type="predicted"/>
<accession>A0A157ZLK9</accession>
<sequence>MSYEIPRVAKLKKEVESKYIGLSAGRTHKAGKKVKVQRSPAEPGLFIIWFGKTEIAKVQALDLSSTIEYTDGREQY</sequence>
<evidence type="ECO:0000313" key="2">
    <source>
        <dbReference type="Proteomes" id="UP000054624"/>
    </source>
</evidence>